<dbReference type="PROSITE" id="PS50113">
    <property type="entry name" value="PAC"/>
    <property type="match status" value="1"/>
</dbReference>
<dbReference type="SMART" id="SM00471">
    <property type="entry name" value="HDc"/>
    <property type="match status" value="1"/>
</dbReference>
<dbReference type="PANTHER" id="PTHR45228">
    <property type="entry name" value="CYCLIC DI-GMP PHOSPHODIESTERASE TM_0186-RELATED"/>
    <property type="match status" value="1"/>
</dbReference>
<comment type="caution">
    <text evidence="4">The sequence shown here is derived from an EMBL/GenBank/DDBJ whole genome shotgun (WGS) entry which is preliminary data.</text>
</comment>
<evidence type="ECO:0000313" key="4">
    <source>
        <dbReference type="EMBL" id="GGK39856.1"/>
    </source>
</evidence>
<name>A0ABQ2F1C2_9DEIO</name>
<dbReference type="Proteomes" id="UP000647587">
    <property type="component" value="Unassembled WGS sequence"/>
</dbReference>
<dbReference type="InterPro" id="IPR003607">
    <property type="entry name" value="HD/PDEase_dom"/>
</dbReference>
<dbReference type="NCBIfam" id="TIGR00229">
    <property type="entry name" value="sensory_box"/>
    <property type="match status" value="1"/>
</dbReference>
<proteinExistence type="predicted"/>
<feature type="domain" description="PAC" evidence="2">
    <location>
        <begin position="78"/>
        <end position="130"/>
    </location>
</feature>
<evidence type="ECO:0000313" key="5">
    <source>
        <dbReference type="Proteomes" id="UP000647587"/>
    </source>
</evidence>
<dbReference type="EMBL" id="BMPP01000021">
    <property type="protein sequence ID" value="GGK39856.1"/>
    <property type="molecule type" value="Genomic_DNA"/>
</dbReference>
<feature type="domain" description="PAS" evidence="1">
    <location>
        <begin position="4"/>
        <end position="74"/>
    </location>
</feature>
<gene>
    <name evidence="4" type="ORF">GCM10008955_37110</name>
</gene>
<dbReference type="Pfam" id="PF08447">
    <property type="entry name" value="PAS_3"/>
    <property type="match status" value="1"/>
</dbReference>
<sequence>MPDRSPNHARLVDQAAVGLLEITFQGDIIMINPSGAALLGYTTEQLIGRNVLSITHPEDIPRTVETLGGVVQGQTEVGVVEKRYLRADGSIVWSRSRVSLFRDEHGHAHSCVAVVADITELKETQLRLQEAYTHLQATLEGGLLGLGLALEARDLETAGHTQRVVELSIGLGQALGLPESQLAELRHGAYLHDIGKLTILDSVLMKPGKLDAQEWALMQTHAVAGHEIASRIPTLSPGALQVIRHHHERWDGSGYPDRLAGAEIPLLARIFAVCDVYDALTGERSYKRAWTHQDAMAELLAQRGRQFDPLVVVAFTRIATGTKATKDRTDRPLAAGF</sequence>
<accession>A0ABQ2F1C2</accession>
<evidence type="ECO:0000259" key="1">
    <source>
        <dbReference type="PROSITE" id="PS50112"/>
    </source>
</evidence>
<keyword evidence="5" id="KW-1185">Reference proteome</keyword>
<feature type="domain" description="HD-GYP" evidence="3">
    <location>
        <begin position="135"/>
        <end position="331"/>
    </location>
</feature>
<dbReference type="Gene3D" id="3.30.450.20">
    <property type="entry name" value="PAS domain"/>
    <property type="match status" value="1"/>
</dbReference>
<dbReference type="Pfam" id="PF13487">
    <property type="entry name" value="HD_5"/>
    <property type="match status" value="1"/>
</dbReference>
<dbReference type="SUPFAM" id="SSF109604">
    <property type="entry name" value="HD-domain/PDEase-like"/>
    <property type="match status" value="1"/>
</dbReference>
<dbReference type="SUPFAM" id="SSF55785">
    <property type="entry name" value="PYP-like sensor domain (PAS domain)"/>
    <property type="match status" value="1"/>
</dbReference>
<dbReference type="InterPro" id="IPR013655">
    <property type="entry name" value="PAS_fold_3"/>
</dbReference>
<dbReference type="InterPro" id="IPR037522">
    <property type="entry name" value="HD_GYP_dom"/>
</dbReference>
<dbReference type="InterPro" id="IPR035965">
    <property type="entry name" value="PAS-like_dom_sf"/>
</dbReference>
<evidence type="ECO:0000259" key="2">
    <source>
        <dbReference type="PROSITE" id="PS50113"/>
    </source>
</evidence>
<dbReference type="InterPro" id="IPR000700">
    <property type="entry name" value="PAS-assoc_C"/>
</dbReference>
<dbReference type="SMART" id="SM00091">
    <property type="entry name" value="PAS"/>
    <property type="match status" value="1"/>
</dbReference>
<reference evidence="5" key="1">
    <citation type="journal article" date="2019" name="Int. J. Syst. Evol. Microbiol.">
        <title>The Global Catalogue of Microorganisms (GCM) 10K type strain sequencing project: providing services to taxonomists for standard genome sequencing and annotation.</title>
        <authorList>
            <consortium name="The Broad Institute Genomics Platform"/>
            <consortium name="The Broad Institute Genome Sequencing Center for Infectious Disease"/>
            <person name="Wu L."/>
            <person name="Ma J."/>
        </authorList>
    </citation>
    <scope>NUCLEOTIDE SEQUENCE [LARGE SCALE GENOMIC DNA]</scope>
    <source>
        <strain evidence="5">JCM 30331</strain>
    </source>
</reference>
<dbReference type="InterPro" id="IPR001610">
    <property type="entry name" value="PAC"/>
</dbReference>
<dbReference type="CDD" id="cd00130">
    <property type="entry name" value="PAS"/>
    <property type="match status" value="1"/>
</dbReference>
<dbReference type="PROSITE" id="PS50112">
    <property type="entry name" value="PAS"/>
    <property type="match status" value="1"/>
</dbReference>
<evidence type="ECO:0000259" key="3">
    <source>
        <dbReference type="PROSITE" id="PS51832"/>
    </source>
</evidence>
<dbReference type="Gene3D" id="1.10.3210.10">
    <property type="entry name" value="Hypothetical protein af1432"/>
    <property type="match status" value="1"/>
</dbReference>
<dbReference type="PANTHER" id="PTHR45228:SF8">
    <property type="entry name" value="TWO-COMPONENT RESPONSE REGULATOR-RELATED"/>
    <property type="match status" value="1"/>
</dbReference>
<dbReference type="SMART" id="SM00086">
    <property type="entry name" value="PAC"/>
    <property type="match status" value="1"/>
</dbReference>
<dbReference type="InterPro" id="IPR000014">
    <property type="entry name" value="PAS"/>
</dbReference>
<protein>
    <recommendedName>
        <fullName evidence="6">PAS/PAC sensor protein</fullName>
    </recommendedName>
</protein>
<evidence type="ECO:0008006" key="6">
    <source>
        <dbReference type="Google" id="ProtNLM"/>
    </source>
</evidence>
<dbReference type="PROSITE" id="PS51832">
    <property type="entry name" value="HD_GYP"/>
    <property type="match status" value="1"/>
</dbReference>
<organism evidence="4 5">
    <name type="scientific">Deinococcus malanensis</name>
    <dbReference type="NCBI Taxonomy" id="1706855"/>
    <lineage>
        <taxon>Bacteria</taxon>
        <taxon>Thermotogati</taxon>
        <taxon>Deinococcota</taxon>
        <taxon>Deinococci</taxon>
        <taxon>Deinococcales</taxon>
        <taxon>Deinococcaceae</taxon>
        <taxon>Deinococcus</taxon>
    </lineage>
</organism>
<dbReference type="CDD" id="cd00077">
    <property type="entry name" value="HDc"/>
    <property type="match status" value="1"/>
</dbReference>
<dbReference type="InterPro" id="IPR052020">
    <property type="entry name" value="Cyclic_di-GMP/3'3'-cGAMP_PDE"/>
</dbReference>